<name>A0A5N5F2Q0_9ROSA</name>
<evidence type="ECO:0000313" key="2">
    <source>
        <dbReference type="EMBL" id="KAB2595532.1"/>
    </source>
</evidence>
<gene>
    <name evidence="2" type="ORF">D8674_030982</name>
</gene>
<organism evidence="2 3">
    <name type="scientific">Pyrus ussuriensis x Pyrus communis</name>
    <dbReference type="NCBI Taxonomy" id="2448454"/>
    <lineage>
        <taxon>Eukaryota</taxon>
        <taxon>Viridiplantae</taxon>
        <taxon>Streptophyta</taxon>
        <taxon>Embryophyta</taxon>
        <taxon>Tracheophyta</taxon>
        <taxon>Spermatophyta</taxon>
        <taxon>Magnoliopsida</taxon>
        <taxon>eudicotyledons</taxon>
        <taxon>Gunneridae</taxon>
        <taxon>Pentapetalae</taxon>
        <taxon>rosids</taxon>
        <taxon>fabids</taxon>
        <taxon>Rosales</taxon>
        <taxon>Rosaceae</taxon>
        <taxon>Amygdaloideae</taxon>
        <taxon>Maleae</taxon>
        <taxon>Pyrus</taxon>
    </lineage>
</organism>
<dbReference type="Proteomes" id="UP000327157">
    <property type="component" value="Chromosome 7"/>
</dbReference>
<proteinExistence type="predicted"/>
<sequence length="157" mass="18234">MENAKPIEESVEQHLEDDDDDFVDPPLASKKRKMEKQVDKKELKAKKAKVAKKLVLEHEDLEEDETIVGPKQLAKKDTKAKRDKRAKQLVLEHELEEDQNVRGLYNLHKMIKLLKNNNDDDERTVLMAKLARKCILEPFGGVLGINWITYEWSKMDG</sequence>
<protein>
    <submittedName>
        <fullName evidence="2">S ribonuclease</fullName>
    </submittedName>
</protein>
<accession>A0A5N5F2Q0</accession>
<evidence type="ECO:0000256" key="1">
    <source>
        <dbReference type="SAM" id="MobiDB-lite"/>
    </source>
</evidence>
<dbReference type="EMBL" id="SMOL01000781">
    <property type="protein sequence ID" value="KAB2595532.1"/>
    <property type="molecule type" value="Genomic_DNA"/>
</dbReference>
<reference evidence="2 3" key="1">
    <citation type="submission" date="2019-09" db="EMBL/GenBank/DDBJ databases">
        <authorList>
            <person name="Ou C."/>
        </authorList>
    </citation>
    <scope>NUCLEOTIDE SEQUENCE [LARGE SCALE GENOMIC DNA]</scope>
    <source>
        <strain evidence="2">S2</strain>
        <tissue evidence="2">Leaf</tissue>
    </source>
</reference>
<reference evidence="3" key="2">
    <citation type="submission" date="2019-10" db="EMBL/GenBank/DDBJ databases">
        <title>A de novo genome assembly of a pear dwarfing rootstock.</title>
        <authorList>
            <person name="Wang F."/>
            <person name="Wang J."/>
            <person name="Li S."/>
            <person name="Zhang Y."/>
            <person name="Fang M."/>
            <person name="Ma L."/>
            <person name="Zhao Y."/>
            <person name="Jiang S."/>
        </authorList>
    </citation>
    <scope>NUCLEOTIDE SEQUENCE [LARGE SCALE GENOMIC DNA]</scope>
</reference>
<evidence type="ECO:0000313" key="3">
    <source>
        <dbReference type="Proteomes" id="UP000327157"/>
    </source>
</evidence>
<reference evidence="2 3" key="3">
    <citation type="submission" date="2019-11" db="EMBL/GenBank/DDBJ databases">
        <title>A de novo genome assembly of a pear dwarfing rootstock.</title>
        <authorList>
            <person name="Wang F."/>
            <person name="Wang J."/>
            <person name="Li S."/>
            <person name="Zhang Y."/>
            <person name="Fang M."/>
            <person name="Ma L."/>
            <person name="Zhao Y."/>
            <person name="Jiang S."/>
        </authorList>
    </citation>
    <scope>NUCLEOTIDE SEQUENCE [LARGE SCALE GENOMIC DNA]</scope>
    <source>
        <strain evidence="2">S2</strain>
        <tissue evidence="2">Leaf</tissue>
    </source>
</reference>
<comment type="caution">
    <text evidence="2">The sequence shown here is derived from an EMBL/GenBank/DDBJ whole genome shotgun (WGS) entry which is preliminary data.</text>
</comment>
<keyword evidence="3" id="KW-1185">Reference proteome</keyword>
<feature type="region of interest" description="Disordered" evidence="1">
    <location>
        <begin position="1"/>
        <end position="42"/>
    </location>
</feature>
<dbReference type="AlphaFoldDB" id="A0A5N5F2Q0"/>
<feature type="compositionally biased region" description="Basic and acidic residues" evidence="1">
    <location>
        <begin position="1"/>
        <end position="14"/>
    </location>
</feature>